<dbReference type="GO" id="GO:0005524">
    <property type="term" value="F:ATP binding"/>
    <property type="evidence" value="ECO:0007669"/>
    <property type="project" value="UniProtKB-KW"/>
</dbReference>
<dbReference type="InterPro" id="IPR002698">
    <property type="entry name" value="FTHF_cligase"/>
</dbReference>
<dbReference type="PIRSF" id="PIRSF006806">
    <property type="entry name" value="FTHF_cligase"/>
    <property type="match status" value="1"/>
</dbReference>
<evidence type="ECO:0000313" key="4">
    <source>
        <dbReference type="EMBL" id="KUG27324.1"/>
    </source>
</evidence>
<dbReference type="Pfam" id="PF01812">
    <property type="entry name" value="5-FTHF_cyc-lig"/>
    <property type="match status" value="1"/>
</dbReference>
<sequence length="197" mass="22068">MNSTASRKNALRTRLLAQRGSLDPAAVRRDSHAATQRLLDDPRLAGAHCALFYLPVKNEIDPRDVIETLMRRGATILLPRCRDGGPGELDLYRVDCLEHVCPGRFGILEPDPGRCRPAQATPPEMAVVPGVAFDRRGYRLGFGGGYYDRLFARPEMARTLRIGLAYDFQVVDRLPTEPWDQPMHAVCTPKEMTWISP</sequence>
<dbReference type="EMBL" id="LNQE01000341">
    <property type="protein sequence ID" value="KUG27324.1"/>
    <property type="molecule type" value="Genomic_DNA"/>
</dbReference>
<name>A0A0W8G2S5_9ZZZZ</name>
<dbReference type="SUPFAM" id="SSF100950">
    <property type="entry name" value="NagB/RpiA/CoA transferase-like"/>
    <property type="match status" value="1"/>
</dbReference>
<comment type="caution">
    <text evidence="4">The sequence shown here is derived from an EMBL/GenBank/DDBJ whole genome shotgun (WGS) entry which is preliminary data.</text>
</comment>
<dbReference type="AlphaFoldDB" id="A0A0W8G2S5"/>
<dbReference type="Gene3D" id="3.40.50.10420">
    <property type="entry name" value="NagB/RpiA/CoA transferase-like"/>
    <property type="match status" value="1"/>
</dbReference>
<dbReference type="PANTHER" id="PTHR23407:SF1">
    <property type="entry name" value="5-FORMYLTETRAHYDROFOLATE CYCLO-LIGASE"/>
    <property type="match status" value="1"/>
</dbReference>
<dbReference type="GO" id="GO:0030272">
    <property type="term" value="F:5-formyltetrahydrofolate cyclo-ligase activity"/>
    <property type="evidence" value="ECO:0007669"/>
    <property type="project" value="UniProtKB-EC"/>
</dbReference>
<gene>
    <name evidence="4" type="ORF">ASZ90_002826</name>
</gene>
<dbReference type="GO" id="GO:0009396">
    <property type="term" value="P:folic acid-containing compound biosynthetic process"/>
    <property type="evidence" value="ECO:0007669"/>
    <property type="project" value="TreeGrafter"/>
</dbReference>
<comment type="similarity">
    <text evidence="1">Belongs to the 5-formyltetrahydrofolate cyclo-ligase family.</text>
</comment>
<protein>
    <submittedName>
        <fullName evidence="4">5-formyltetrahydrofolate cyclo-ligase</fullName>
        <ecNumber evidence="4">6.3.3.2</ecNumber>
    </submittedName>
</protein>
<accession>A0A0W8G2S5</accession>
<dbReference type="GO" id="GO:0035999">
    <property type="term" value="P:tetrahydrofolate interconversion"/>
    <property type="evidence" value="ECO:0007669"/>
    <property type="project" value="TreeGrafter"/>
</dbReference>
<organism evidence="4">
    <name type="scientific">hydrocarbon metagenome</name>
    <dbReference type="NCBI Taxonomy" id="938273"/>
    <lineage>
        <taxon>unclassified sequences</taxon>
        <taxon>metagenomes</taxon>
        <taxon>ecological metagenomes</taxon>
    </lineage>
</organism>
<evidence type="ECO:0000256" key="2">
    <source>
        <dbReference type="ARBA" id="ARBA00022741"/>
    </source>
</evidence>
<keyword evidence="3" id="KW-0067">ATP-binding</keyword>
<evidence type="ECO:0000256" key="1">
    <source>
        <dbReference type="ARBA" id="ARBA00010638"/>
    </source>
</evidence>
<dbReference type="InterPro" id="IPR037171">
    <property type="entry name" value="NagB/RpiA_transferase-like"/>
</dbReference>
<keyword evidence="4" id="KW-0436">Ligase</keyword>
<proteinExistence type="inferred from homology"/>
<evidence type="ECO:0000256" key="3">
    <source>
        <dbReference type="ARBA" id="ARBA00022840"/>
    </source>
</evidence>
<dbReference type="NCBIfam" id="TIGR02727">
    <property type="entry name" value="MTHFS_bact"/>
    <property type="match status" value="1"/>
</dbReference>
<dbReference type="PANTHER" id="PTHR23407">
    <property type="entry name" value="ATPASE INHIBITOR/5-FORMYLTETRAHYDROFOLATE CYCLO-LIGASE"/>
    <property type="match status" value="1"/>
</dbReference>
<keyword evidence="2" id="KW-0547">Nucleotide-binding</keyword>
<reference evidence="4" key="1">
    <citation type="journal article" date="2015" name="Proc. Natl. Acad. Sci. U.S.A.">
        <title>Networks of energetic and metabolic interactions define dynamics in microbial communities.</title>
        <authorList>
            <person name="Embree M."/>
            <person name="Liu J.K."/>
            <person name="Al-Bassam M.M."/>
            <person name="Zengler K."/>
        </authorList>
    </citation>
    <scope>NUCLEOTIDE SEQUENCE</scope>
</reference>
<dbReference type="InterPro" id="IPR024185">
    <property type="entry name" value="FTHF_cligase-like_sf"/>
</dbReference>
<dbReference type="EC" id="6.3.3.2" evidence="4"/>